<reference evidence="7 8" key="1">
    <citation type="submission" date="2023-10" db="EMBL/GenBank/DDBJ databases">
        <title>Bacteria for the degradation of biodegradable plastic PBAT(Polybutylene adipate terephthalate).</title>
        <authorList>
            <person name="Weon H.-Y."/>
            <person name="Yeon J."/>
        </authorList>
    </citation>
    <scope>NUCLEOTIDE SEQUENCE [LARGE SCALE GENOMIC DNA]</scope>
    <source>
        <strain evidence="7 8">SBD 7-3</strain>
    </source>
</reference>
<feature type="transmembrane region" description="Helical" evidence="5">
    <location>
        <begin position="196"/>
        <end position="215"/>
    </location>
</feature>
<name>A0ABZ0D411_9BURK</name>
<dbReference type="InterPro" id="IPR024478">
    <property type="entry name" value="HlyB_4HB_MCP"/>
</dbReference>
<feature type="domain" description="Methyl-accepting transducer" evidence="6">
    <location>
        <begin position="277"/>
        <end position="506"/>
    </location>
</feature>
<dbReference type="Proteomes" id="UP001303946">
    <property type="component" value="Chromosome"/>
</dbReference>
<evidence type="ECO:0000256" key="2">
    <source>
        <dbReference type="ARBA" id="ARBA00029447"/>
    </source>
</evidence>
<dbReference type="PANTHER" id="PTHR43531:SF14">
    <property type="entry name" value="METHYL-ACCEPTING CHEMOTAXIS PROTEIN I-RELATED"/>
    <property type="match status" value="1"/>
</dbReference>
<dbReference type="CDD" id="cd11386">
    <property type="entry name" value="MCP_signal"/>
    <property type="match status" value="1"/>
</dbReference>
<sequence>MNINDLTVRTRLGMAFGGLAAIVLLVSWLSLHALGDSNQRFARYVEGINARANLVAQVRGAVDRRAIAARNLVLVKSPSELAEEKAEVARAHEEVQTGLTQLTQLSSGDTDASARAASLIAEIARVERAYGPVALAIVELALSQKNEQAIAKMNEECRPLLAALLKATSDFDNYTRAQAQQLVTEGAAQYARQRNLLVLGCVLAFLAAALAGVWITRSLTRSLGAEPGALGLIAQRVTSGDLSPIAHAERAPAGSVLASLAAMQGSLSHIVGQVRSASDSIATGSSEIAAGNADLSQRTEEQASNLQQTAASMEQLTGTVKNTAETAQQANQLASEASAAATQGGRAVDQVVATMQDISGASKRIADIIGVIDGIAFQTNILALNAAVEAARAGEQGRGFAVVASEVRSLAQRSANAAKEIKTLIGDSVEKVEAGSRQVHEAGQSMSAIVGQINHVSRFIEQISRATYEQTSGIGQVGDAVNQLDQVTQQNAALVEESAAAAESLRHQAARMAEMVGFFKLSA</sequence>
<evidence type="ECO:0000259" key="6">
    <source>
        <dbReference type="PROSITE" id="PS50111"/>
    </source>
</evidence>
<dbReference type="SMART" id="SM00283">
    <property type="entry name" value="MA"/>
    <property type="match status" value="1"/>
</dbReference>
<organism evidence="7 8">
    <name type="scientific">Piscinibacter gummiphilus</name>
    <dbReference type="NCBI Taxonomy" id="946333"/>
    <lineage>
        <taxon>Bacteria</taxon>
        <taxon>Pseudomonadati</taxon>
        <taxon>Pseudomonadota</taxon>
        <taxon>Betaproteobacteria</taxon>
        <taxon>Burkholderiales</taxon>
        <taxon>Sphaerotilaceae</taxon>
        <taxon>Piscinibacter</taxon>
    </lineage>
</organism>
<dbReference type="InterPro" id="IPR004090">
    <property type="entry name" value="Chemotax_Me-accpt_rcpt"/>
</dbReference>
<dbReference type="RefSeq" id="WP_316702855.1">
    <property type="nucleotide sequence ID" value="NZ_CP136336.1"/>
</dbReference>
<dbReference type="EMBL" id="CP136336">
    <property type="protein sequence ID" value="WOB09972.1"/>
    <property type="molecule type" value="Genomic_DNA"/>
</dbReference>
<dbReference type="PRINTS" id="PR00260">
    <property type="entry name" value="CHEMTRNSDUCR"/>
</dbReference>
<comment type="similarity">
    <text evidence="2">Belongs to the methyl-accepting chemotaxis (MCP) protein family.</text>
</comment>
<keyword evidence="5" id="KW-0472">Membrane</keyword>
<keyword evidence="5" id="KW-0812">Transmembrane</keyword>
<evidence type="ECO:0000313" key="8">
    <source>
        <dbReference type="Proteomes" id="UP001303946"/>
    </source>
</evidence>
<dbReference type="InterPro" id="IPR051310">
    <property type="entry name" value="MCP_chemotaxis"/>
</dbReference>
<dbReference type="PROSITE" id="PS50111">
    <property type="entry name" value="CHEMOTAXIS_TRANSDUC_2"/>
    <property type="match status" value="1"/>
</dbReference>
<dbReference type="Pfam" id="PF00015">
    <property type="entry name" value="MCPsignal"/>
    <property type="match status" value="1"/>
</dbReference>
<evidence type="ECO:0000256" key="5">
    <source>
        <dbReference type="SAM" id="Phobius"/>
    </source>
</evidence>
<feature type="coiled-coil region" evidence="4">
    <location>
        <begin position="296"/>
        <end position="333"/>
    </location>
</feature>
<dbReference type="InterPro" id="IPR047347">
    <property type="entry name" value="YvaQ-like_sensor"/>
</dbReference>
<evidence type="ECO:0000256" key="4">
    <source>
        <dbReference type="SAM" id="Coils"/>
    </source>
</evidence>
<dbReference type="PANTHER" id="PTHR43531">
    <property type="entry name" value="PROTEIN ICFG"/>
    <property type="match status" value="1"/>
</dbReference>
<dbReference type="Gene3D" id="1.10.287.950">
    <property type="entry name" value="Methyl-accepting chemotaxis protein"/>
    <property type="match status" value="1"/>
</dbReference>
<keyword evidence="4" id="KW-0175">Coiled coil</keyword>
<keyword evidence="3" id="KW-0807">Transducer</keyword>
<accession>A0ABZ0D411</accession>
<evidence type="ECO:0000313" key="7">
    <source>
        <dbReference type="EMBL" id="WOB09972.1"/>
    </source>
</evidence>
<proteinExistence type="inferred from homology"/>
<dbReference type="SUPFAM" id="SSF58104">
    <property type="entry name" value="Methyl-accepting chemotaxis protein (MCP) signaling domain"/>
    <property type="match status" value="1"/>
</dbReference>
<gene>
    <name evidence="7" type="ORF">RXV79_07855</name>
</gene>
<evidence type="ECO:0000256" key="1">
    <source>
        <dbReference type="ARBA" id="ARBA00022481"/>
    </source>
</evidence>
<keyword evidence="1" id="KW-0488">Methylation</keyword>
<keyword evidence="5" id="KW-1133">Transmembrane helix</keyword>
<dbReference type="Pfam" id="PF12729">
    <property type="entry name" value="4HB_MCP_1"/>
    <property type="match status" value="1"/>
</dbReference>
<protein>
    <submittedName>
        <fullName evidence="7">Methyl-accepting chemotaxis protein</fullName>
    </submittedName>
</protein>
<feature type="transmembrane region" description="Helical" evidence="5">
    <location>
        <begin position="12"/>
        <end position="34"/>
    </location>
</feature>
<dbReference type="CDD" id="cd19411">
    <property type="entry name" value="MCP2201-like_sensor"/>
    <property type="match status" value="1"/>
</dbReference>
<dbReference type="InterPro" id="IPR004089">
    <property type="entry name" value="MCPsignal_dom"/>
</dbReference>
<evidence type="ECO:0000256" key="3">
    <source>
        <dbReference type="PROSITE-ProRule" id="PRU00284"/>
    </source>
</evidence>
<keyword evidence="8" id="KW-1185">Reference proteome</keyword>